<dbReference type="GO" id="GO:0006457">
    <property type="term" value="P:protein folding"/>
    <property type="evidence" value="ECO:0007669"/>
    <property type="project" value="TreeGrafter"/>
</dbReference>
<dbReference type="PROSITE" id="PS51501">
    <property type="entry name" value="ZF_DNL"/>
    <property type="match status" value="1"/>
</dbReference>
<evidence type="ECO:0000256" key="5">
    <source>
        <dbReference type="SAM" id="MobiDB-lite"/>
    </source>
</evidence>
<gene>
    <name evidence="7" type="ORF">BLGHR1_13748</name>
</gene>
<evidence type="ECO:0000256" key="1">
    <source>
        <dbReference type="ARBA" id="ARBA00022723"/>
    </source>
</evidence>
<reference evidence="7 8" key="1">
    <citation type="submission" date="2017-11" db="EMBL/GenBank/DDBJ databases">
        <authorList>
            <person name="Kracher B."/>
        </authorList>
    </citation>
    <scope>NUCLEOTIDE SEQUENCE [LARGE SCALE GENOMIC DNA]</scope>
    <source>
        <strain evidence="7 8">RACE1</strain>
    </source>
</reference>
<accession>A0A383UUM0</accession>
<dbReference type="PANTHER" id="PTHR20922">
    <property type="entry name" value="DNL-TYPE ZINC FINGER PROTEIN"/>
    <property type="match status" value="1"/>
</dbReference>
<dbReference type="GO" id="GO:0050821">
    <property type="term" value="P:protein stabilization"/>
    <property type="evidence" value="ECO:0007669"/>
    <property type="project" value="TreeGrafter"/>
</dbReference>
<evidence type="ECO:0000256" key="3">
    <source>
        <dbReference type="ARBA" id="ARBA00022833"/>
    </source>
</evidence>
<protein>
    <recommendedName>
        <fullName evidence="6">DNL-type domain-containing protein</fullName>
    </recommendedName>
</protein>
<dbReference type="GO" id="GO:0008270">
    <property type="term" value="F:zinc ion binding"/>
    <property type="evidence" value="ECO:0007669"/>
    <property type="project" value="UniProtKB-KW"/>
</dbReference>
<feature type="domain" description="DNL-type" evidence="6">
    <location>
        <begin position="82"/>
        <end position="175"/>
    </location>
</feature>
<evidence type="ECO:0000259" key="6">
    <source>
        <dbReference type="PROSITE" id="PS51501"/>
    </source>
</evidence>
<evidence type="ECO:0000256" key="4">
    <source>
        <dbReference type="PROSITE-ProRule" id="PRU00834"/>
    </source>
</evidence>
<feature type="region of interest" description="Disordered" evidence="5">
    <location>
        <begin position="150"/>
        <end position="175"/>
    </location>
</feature>
<evidence type="ECO:0000256" key="2">
    <source>
        <dbReference type="ARBA" id="ARBA00022771"/>
    </source>
</evidence>
<proteinExistence type="predicted"/>
<feature type="region of interest" description="Disordered" evidence="5">
    <location>
        <begin position="58"/>
        <end position="85"/>
    </location>
</feature>
<dbReference type="GO" id="GO:0051087">
    <property type="term" value="F:protein-folding chaperone binding"/>
    <property type="evidence" value="ECO:0007669"/>
    <property type="project" value="TreeGrafter"/>
</dbReference>
<keyword evidence="1" id="KW-0479">Metal-binding</keyword>
<dbReference type="Pfam" id="PF05180">
    <property type="entry name" value="zf-DNL"/>
    <property type="match status" value="1"/>
</dbReference>
<feature type="compositionally biased region" description="Polar residues" evidence="5">
    <location>
        <begin position="63"/>
        <end position="79"/>
    </location>
</feature>
<keyword evidence="2 4" id="KW-0863">Zinc-finger</keyword>
<dbReference type="AlphaFoldDB" id="A0A383UUM0"/>
<dbReference type="Proteomes" id="UP000275772">
    <property type="component" value="Unassembled WGS sequence"/>
</dbReference>
<dbReference type="VEuPathDB" id="FungiDB:BLGHR1_13748"/>
<dbReference type="EMBL" id="UNSH01000046">
    <property type="protein sequence ID" value="SZF02962.1"/>
    <property type="molecule type" value="Genomic_DNA"/>
</dbReference>
<dbReference type="PANTHER" id="PTHR20922:SF13">
    <property type="entry name" value="DNL-TYPE ZINC FINGER PROTEIN"/>
    <property type="match status" value="1"/>
</dbReference>
<evidence type="ECO:0000313" key="8">
    <source>
        <dbReference type="Proteomes" id="UP000275772"/>
    </source>
</evidence>
<dbReference type="GO" id="GO:0005739">
    <property type="term" value="C:mitochondrion"/>
    <property type="evidence" value="ECO:0007669"/>
    <property type="project" value="TreeGrafter"/>
</dbReference>
<evidence type="ECO:0000313" key="7">
    <source>
        <dbReference type="EMBL" id="SZF02962.1"/>
    </source>
</evidence>
<name>A0A383UUM0_BLUHO</name>
<organism evidence="7 8">
    <name type="scientific">Blumeria hordei</name>
    <name type="common">Barley powdery mildew</name>
    <name type="synonym">Blumeria graminis f. sp. hordei</name>
    <dbReference type="NCBI Taxonomy" id="2867405"/>
    <lineage>
        <taxon>Eukaryota</taxon>
        <taxon>Fungi</taxon>
        <taxon>Dikarya</taxon>
        <taxon>Ascomycota</taxon>
        <taxon>Pezizomycotina</taxon>
        <taxon>Leotiomycetes</taxon>
        <taxon>Erysiphales</taxon>
        <taxon>Erysiphaceae</taxon>
        <taxon>Blumeria</taxon>
    </lineage>
</organism>
<sequence>MGAFIRTRRIFREALDLQKISACPASRTISPFTFRKSSRLKYPRTLLSHLHLSARHRIDHDNSTSLPRKSNPCRDSSTAPPTPRPEYELIFTCKECEARSTHRISKQGYHHGSVLATCPGCKNRHVISDHLRIFADKDLTIEDIMREQGQQVKKGSLSDDGTVEVWSDGDPRANT</sequence>
<dbReference type="InterPro" id="IPR007853">
    <property type="entry name" value="Znf_DNL-typ"/>
</dbReference>
<dbReference type="InterPro" id="IPR024158">
    <property type="entry name" value="Mt_import_TIM15"/>
</dbReference>
<dbReference type="GO" id="GO:0030150">
    <property type="term" value="P:protein import into mitochondrial matrix"/>
    <property type="evidence" value="ECO:0007669"/>
    <property type="project" value="TreeGrafter"/>
</dbReference>
<keyword evidence="3" id="KW-0862">Zinc</keyword>